<protein>
    <submittedName>
        <fullName evidence="2">Uncharacterized protein</fullName>
    </submittedName>
</protein>
<dbReference type="OrthoDB" id="796315at2"/>
<organism evidence="2 3">
    <name type="scientific">Dysgonomonas gadei ATCC BAA-286</name>
    <dbReference type="NCBI Taxonomy" id="742766"/>
    <lineage>
        <taxon>Bacteria</taxon>
        <taxon>Pseudomonadati</taxon>
        <taxon>Bacteroidota</taxon>
        <taxon>Bacteroidia</taxon>
        <taxon>Bacteroidales</taxon>
        <taxon>Dysgonomonadaceae</taxon>
        <taxon>Dysgonomonas</taxon>
    </lineage>
</organism>
<keyword evidence="1" id="KW-0472">Membrane</keyword>
<dbReference type="HOGENOM" id="CLU_798607_0_0_10"/>
<dbReference type="RefSeq" id="WP_006800133.1">
    <property type="nucleotide sequence ID" value="NZ_GL891985.1"/>
</dbReference>
<keyword evidence="1" id="KW-0812">Transmembrane</keyword>
<feature type="transmembrane region" description="Helical" evidence="1">
    <location>
        <begin position="295"/>
        <end position="320"/>
    </location>
</feature>
<accession>F5IZT5</accession>
<evidence type="ECO:0000256" key="1">
    <source>
        <dbReference type="SAM" id="Phobius"/>
    </source>
</evidence>
<dbReference type="AlphaFoldDB" id="F5IZT5"/>
<gene>
    <name evidence="2" type="ORF">HMPREF9455_02602</name>
</gene>
<sequence>MKKLFILTLLAYVFIIGIMAQDKRTKAFNLVMPENVVENSLYNNIEFLDSRLYKEDLGYVQTGMLNNYAYLVDQIPFAHQFDSLINSITNETAQHKTLLLQLRNLNFSEITKAMSETGYCHVRMSLYEKEYPDYYLIATLDTLLTVKAMDVTGKLIKSSSGIITTFISDNLVSKRTDEAPFLLADIHNIDFFEKNNMKLYSADTYIDGIYPDFTSFANQTPIADELTPKFDSSNNLKEIKKLNEQNKLKKLNPKDFYAVVVDGQPYITSNKSYIPVYKVKDEFKFLNDGNIRIDMGAYVGAGIAAGIVGGLLGVAIIPVLSNQPEKVEMTIDHLNGHFIVLPDVAEP</sequence>
<reference evidence="2 3" key="1">
    <citation type="submission" date="2011-04" db="EMBL/GenBank/DDBJ databases">
        <title>The Genome Sequence of Dysgonomonas gadei ATCC BAA-286.</title>
        <authorList>
            <consortium name="The Broad Institute Genome Sequencing Platform"/>
            <person name="Earl A."/>
            <person name="Ward D."/>
            <person name="Feldgarden M."/>
            <person name="Gevers D."/>
            <person name="Pudlo N."/>
            <person name="Martens E."/>
            <person name="Allen-Vercoe E."/>
            <person name="Young S.K."/>
            <person name="Zeng Q."/>
            <person name="Gargeya S."/>
            <person name="Fitzgerald M."/>
            <person name="Haas B."/>
            <person name="Abouelleil A."/>
            <person name="Alvarado L."/>
            <person name="Arachchi H.M."/>
            <person name="Berlin A."/>
            <person name="Brown A."/>
            <person name="Chapman S.B."/>
            <person name="Chen Z."/>
            <person name="Dunbar C."/>
            <person name="Freedman E."/>
            <person name="Gearin G."/>
            <person name="Gellesch M."/>
            <person name="Goldberg J."/>
            <person name="Griggs A."/>
            <person name="Gujja S."/>
            <person name="Heiman D."/>
            <person name="Howarth C."/>
            <person name="Larson L."/>
            <person name="Lui A."/>
            <person name="MacDonald P.J.P."/>
            <person name="Mehta T."/>
            <person name="Montmayeur A."/>
            <person name="Murphy C."/>
            <person name="Neiman D."/>
            <person name="Pearson M."/>
            <person name="Priest M."/>
            <person name="Roberts A."/>
            <person name="Saif S."/>
            <person name="Shea T."/>
            <person name="Shenoy N."/>
            <person name="Sisk P."/>
            <person name="Stolte C."/>
            <person name="Sykes S."/>
            <person name="Yandava C."/>
            <person name="Wortman J."/>
            <person name="Nusbaum C."/>
            <person name="Birren B."/>
        </authorList>
    </citation>
    <scope>NUCLEOTIDE SEQUENCE [LARGE SCALE GENOMIC DNA]</scope>
    <source>
        <strain evidence="2 3">ATCC BAA-286</strain>
    </source>
</reference>
<dbReference type="EMBL" id="ADLV01000031">
    <property type="protein sequence ID" value="EGK01080.1"/>
    <property type="molecule type" value="Genomic_DNA"/>
</dbReference>
<name>F5IZT5_9BACT</name>
<dbReference type="eggNOG" id="ENOG5031R1P">
    <property type="taxonomic scope" value="Bacteria"/>
</dbReference>
<keyword evidence="3" id="KW-1185">Reference proteome</keyword>
<dbReference type="Proteomes" id="UP000004913">
    <property type="component" value="Unassembled WGS sequence"/>
</dbReference>
<evidence type="ECO:0000313" key="3">
    <source>
        <dbReference type="Proteomes" id="UP000004913"/>
    </source>
</evidence>
<proteinExistence type="predicted"/>
<evidence type="ECO:0000313" key="2">
    <source>
        <dbReference type="EMBL" id="EGK01080.1"/>
    </source>
</evidence>
<comment type="caution">
    <text evidence="2">The sequence shown here is derived from an EMBL/GenBank/DDBJ whole genome shotgun (WGS) entry which is preliminary data.</text>
</comment>
<keyword evidence="1" id="KW-1133">Transmembrane helix</keyword>